<organism evidence="1 2">
    <name type="scientific">Edwardsiella ictaluri (strain 93-146)</name>
    <dbReference type="NCBI Taxonomy" id="634503"/>
    <lineage>
        <taxon>Bacteria</taxon>
        <taxon>Pseudomonadati</taxon>
        <taxon>Pseudomonadota</taxon>
        <taxon>Gammaproteobacteria</taxon>
        <taxon>Enterobacterales</taxon>
        <taxon>Hafniaceae</taxon>
        <taxon>Edwardsiella</taxon>
    </lineage>
</organism>
<proteinExistence type="predicted"/>
<protein>
    <submittedName>
        <fullName evidence="1">Uncharacterized protein</fullName>
    </submittedName>
</protein>
<evidence type="ECO:0000313" key="2">
    <source>
        <dbReference type="Proteomes" id="UP000001485"/>
    </source>
</evidence>
<dbReference type="Proteomes" id="UP000001485">
    <property type="component" value="Chromosome"/>
</dbReference>
<gene>
    <name evidence="1" type="ordered locus">NT01EI_0259</name>
</gene>
<sequence length="40" mass="4630">MIQRTSDLLGYDSAEINKIVFPCVKTIKCELSERHYIVIC</sequence>
<evidence type="ECO:0000313" key="1">
    <source>
        <dbReference type="EMBL" id="ACR67502.1"/>
    </source>
</evidence>
<dbReference type="AlphaFoldDB" id="C5BCD9"/>
<dbReference type="KEGG" id="eic:NT01EI_0259"/>
<reference evidence="1 2" key="2">
    <citation type="journal article" date="2012" name="J. Bacteriol.">
        <title>Genome Sequence of Edwardsiella ictaluri 93-146, a Strain Associated with a Natural Channel Catfish Outbreak of Enteric Septicemia of Catfish.</title>
        <authorList>
            <person name="Williams M.L."/>
            <person name="Gillaspy A.F."/>
            <person name="Dyer D.W."/>
            <person name="Thune R.L."/>
            <person name="Waldbieser G.C."/>
            <person name="Schuster S.C."/>
            <person name="Gipson J."/>
            <person name="Zaitshik J."/>
            <person name="Landry C."/>
            <person name="Banes M.M."/>
            <person name="Lawrence M.L."/>
        </authorList>
    </citation>
    <scope>NUCLEOTIDE SEQUENCE [LARGE SCALE GENOMIC DNA]</scope>
    <source>
        <strain evidence="1 2">93-146</strain>
    </source>
</reference>
<dbReference type="EMBL" id="CP001600">
    <property type="protein sequence ID" value="ACR67502.1"/>
    <property type="molecule type" value="Genomic_DNA"/>
</dbReference>
<name>C5BCD9_EDWI9</name>
<accession>C5BCD9</accession>
<dbReference type="HOGENOM" id="CLU_3288704_0_0_6"/>
<reference evidence="2" key="1">
    <citation type="submission" date="2009-03" db="EMBL/GenBank/DDBJ databases">
        <title>Complete genome sequence of Edwardsiella ictaluri 93-146.</title>
        <authorList>
            <person name="Williams M.L."/>
            <person name="Gillaspy A.F."/>
            <person name="Dyer D.W."/>
            <person name="Thune R.L."/>
            <person name="Waldbieser G.C."/>
            <person name="Schuster S.C."/>
            <person name="Gipson J."/>
            <person name="Zaitshik J."/>
            <person name="Landry C."/>
            <person name="Lawrence M.L."/>
        </authorList>
    </citation>
    <scope>NUCLEOTIDE SEQUENCE [LARGE SCALE GENOMIC DNA]</scope>
    <source>
        <strain evidence="2">93-146</strain>
    </source>
</reference>